<comment type="similarity">
    <text evidence="1">Belongs to the ABC transporter superfamily.</text>
</comment>
<dbReference type="PANTHER" id="PTHR43776">
    <property type="entry name" value="TRANSPORT ATP-BINDING PROTEIN"/>
    <property type="match status" value="1"/>
</dbReference>
<dbReference type="RefSeq" id="WP_155615067.1">
    <property type="nucleotide sequence ID" value="NZ_WNZX01000013.1"/>
</dbReference>
<reference evidence="6 7" key="1">
    <citation type="submission" date="2019-11" db="EMBL/GenBank/DDBJ databases">
        <title>Draft genome sequences of five Paenibacillus species of dairy origin.</title>
        <authorList>
            <person name="Olajide A.M."/>
            <person name="Chen S."/>
            <person name="Lapointe G."/>
        </authorList>
    </citation>
    <scope>NUCLEOTIDE SEQUENCE [LARGE SCALE GENOMIC DNA]</scope>
    <source>
        <strain evidence="6 7">2CS3</strain>
    </source>
</reference>
<evidence type="ECO:0000259" key="5">
    <source>
        <dbReference type="PROSITE" id="PS50893"/>
    </source>
</evidence>
<dbReference type="InterPro" id="IPR017871">
    <property type="entry name" value="ABC_transporter-like_CS"/>
</dbReference>
<dbReference type="EMBL" id="WNZX01000013">
    <property type="protein sequence ID" value="MUG72183.1"/>
    <property type="molecule type" value="Genomic_DNA"/>
</dbReference>
<evidence type="ECO:0000313" key="7">
    <source>
        <dbReference type="Proteomes" id="UP000450917"/>
    </source>
</evidence>
<keyword evidence="7" id="KW-1185">Reference proteome</keyword>
<dbReference type="PANTHER" id="PTHR43776:SF7">
    <property type="entry name" value="D,D-DIPEPTIDE TRANSPORT ATP-BINDING PROTEIN DDPF-RELATED"/>
    <property type="match status" value="1"/>
</dbReference>
<protein>
    <submittedName>
        <fullName evidence="6">ATP-binding cassette domain-containing protein</fullName>
    </submittedName>
</protein>
<dbReference type="PROSITE" id="PS50893">
    <property type="entry name" value="ABC_TRANSPORTER_2"/>
    <property type="match status" value="1"/>
</dbReference>
<keyword evidence="2" id="KW-0813">Transport</keyword>
<accession>A0A7X2ZC92</accession>
<proteinExistence type="inferred from homology"/>
<name>A0A7X2ZC92_9BACL</name>
<dbReference type="CDD" id="cd03257">
    <property type="entry name" value="ABC_NikE_OppD_transporters"/>
    <property type="match status" value="1"/>
</dbReference>
<organism evidence="6 7">
    <name type="scientific">Paenibacillus validus</name>
    <dbReference type="NCBI Taxonomy" id="44253"/>
    <lineage>
        <taxon>Bacteria</taxon>
        <taxon>Bacillati</taxon>
        <taxon>Bacillota</taxon>
        <taxon>Bacilli</taxon>
        <taxon>Bacillales</taxon>
        <taxon>Paenibacillaceae</taxon>
        <taxon>Paenibacillus</taxon>
    </lineage>
</organism>
<dbReference type="InterPro" id="IPR027417">
    <property type="entry name" value="P-loop_NTPase"/>
</dbReference>
<dbReference type="Pfam" id="PF00005">
    <property type="entry name" value="ABC_tran"/>
    <property type="match status" value="1"/>
</dbReference>
<evidence type="ECO:0000313" key="6">
    <source>
        <dbReference type="EMBL" id="MUG72183.1"/>
    </source>
</evidence>
<dbReference type="Proteomes" id="UP000450917">
    <property type="component" value="Unassembled WGS sequence"/>
</dbReference>
<evidence type="ECO:0000256" key="2">
    <source>
        <dbReference type="ARBA" id="ARBA00022448"/>
    </source>
</evidence>
<feature type="domain" description="ABC transporter" evidence="5">
    <location>
        <begin position="5"/>
        <end position="255"/>
    </location>
</feature>
<dbReference type="GO" id="GO:0055085">
    <property type="term" value="P:transmembrane transport"/>
    <property type="evidence" value="ECO:0007669"/>
    <property type="project" value="UniProtKB-ARBA"/>
</dbReference>
<dbReference type="Gene3D" id="3.40.50.300">
    <property type="entry name" value="P-loop containing nucleotide triphosphate hydrolases"/>
    <property type="match status" value="1"/>
</dbReference>
<dbReference type="InterPro" id="IPR003593">
    <property type="entry name" value="AAA+_ATPase"/>
</dbReference>
<dbReference type="GO" id="GO:0005524">
    <property type="term" value="F:ATP binding"/>
    <property type="evidence" value="ECO:0007669"/>
    <property type="project" value="UniProtKB-KW"/>
</dbReference>
<evidence type="ECO:0000256" key="4">
    <source>
        <dbReference type="ARBA" id="ARBA00022840"/>
    </source>
</evidence>
<keyword evidence="4 6" id="KW-0067">ATP-binding</keyword>
<dbReference type="AlphaFoldDB" id="A0A7X2ZC92"/>
<sequence>MNELMSVEGISKTYTGNGRKIAALQGVSLHIGEGECLGIVGESGSGKSTLGRLLLALERPDEGDIRFQGVSLTGLKGKALRTMRQHIQVVFQDPTASLNGRLPIWRSVMEPLDNFPSVIPPFLADTRKSRRETAAKLLEMVGLHQDYVERYPHELSGGQRQRVAIARGISLNPKLLICDEPTSSLDVSVQAQILKLLKSLQVKLGMSYLFISHDITAVRMISNRIIVMKEGQIVDRFQSDQITSEDRHAYTRLLISAAG</sequence>
<dbReference type="PROSITE" id="PS00211">
    <property type="entry name" value="ABC_TRANSPORTER_1"/>
    <property type="match status" value="1"/>
</dbReference>
<evidence type="ECO:0000256" key="3">
    <source>
        <dbReference type="ARBA" id="ARBA00022741"/>
    </source>
</evidence>
<keyword evidence="3" id="KW-0547">Nucleotide-binding</keyword>
<dbReference type="SMART" id="SM00382">
    <property type="entry name" value="AAA"/>
    <property type="match status" value="1"/>
</dbReference>
<dbReference type="InterPro" id="IPR003439">
    <property type="entry name" value="ABC_transporter-like_ATP-bd"/>
</dbReference>
<dbReference type="InterPro" id="IPR050319">
    <property type="entry name" value="ABC_transp_ATP-bind"/>
</dbReference>
<dbReference type="GO" id="GO:0016887">
    <property type="term" value="F:ATP hydrolysis activity"/>
    <property type="evidence" value="ECO:0007669"/>
    <property type="project" value="InterPro"/>
</dbReference>
<comment type="caution">
    <text evidence="6">The sequence shown here is derived from an EMBL/GenBank/DDBJ whole genome shotgun (WGS) entry which is preliminary data.</text>
</comment>
<evidence type="ECO:0000256" key="1">
    <source>
        <dbReference type="ARBA" id="ARBA00005417"/>
    </source>
</evidence>
<dbReference type="SUPFAM" id="SSF52540">
    <property type="entry name" value="P-loop containing nucleoside triphosphate hydrolases"/>
    <property type="match status" value="1"/>
</dbReference>
<gene>
    <name evidence="6" type="ORF">GNP93_16050</name>
</gene>